<evidence type="ECO:0000313" key="2">
    <source>
        <dbReference type="EMBL" id="BAJ26951.1"/>
    </source>
</evidence>
<dbReference type="GO" id="GO:0006203">
    <property type="term" value="P:dGTP catabolic process"/>
    <property type="evidence" value="ECO:0007669"/>
    <property type="project" value="TreeGrafter"/>
</dbReference>
<dbReference type="PANTHER" id="PTHR11373">
    <property type="entry name" value="DEOXYNUCLEOSIDE TRIPHOSPHATE TRIPHOSPHOHYDROLASE"/>
    <property type="match status" value="1"/>
</dbReference>
<protein>
    <recommendedName>
        <fullName evidence="1">HD domain-containing protein</fullName>
    </recommendedName>
</protein>
<dbReference type="InterPro" id="IPR006674">
    <property type="entry name" value="HD_domain"/>
</dbReference>
<evidence type="ECO:0000313" key="3">
    <source>
        <dbReference type="Proteomes" id="UP000007076"/>
    </source>
</evidence>
<dbReference type="PROSITE" id="PS51831">
    <property type="entry name" value="HD"/>
    <property type="match status" value="1"/>
</dbReference>
<dbReference type="Proteomes" id="UP000007076">
    <property type="component" value="Chromosome"/>
</dbReference>
<dbReference type="InterPro" id="IPR050135">
    <property type="entry name" value="dGTPase-like"/>
</dbReference>
<proteinExistence type="predicted"/>
<dbReference type="InterPro" id="IPR003607">
    <property type="entry name" value="HD/PDEase_dom"/>
</dbReference>
<dbReference type="EMBL" id="AP010968">
    <property type="protein sequence ID" value="BAJ26951.1"/>
    <property type="molecule type" value="Genomic_DNA"/>
</dbReference>
<gene>
    <name evidence="2" type="ordered locus">KSE_11170</name>
</gene>
<dbReference type="PATRIC" id="fig|452652.3.peg.1112"/>
<dbReference type="SMART" id="SM00471">
    <property type="entry name" value="HDc"/>
    <property type="match status" value="1"/>
</dbReference>
<dbReference type="Pfam" id="PF01966">
    <property type="entry name" value="HD"/>
    <property type="match status" value="1"/>
</dbReference>
<dbReference type="GO" id="GO:0008832">
    <property type="term" value="F:dGTPase activity"/>
    <property type="evidence" value="ECO:0007669"/>
    <property type="project" value="TreeGrafter"/>
</dbReference>
<dbReference type="SUPFAM" id="SSF109604">
    <property type="entry name" value="HD-domain/PDEase-like"/>
    <property type="match status" value="1"/>
</dbReference>
<dbReference type="AlphaFoldDB" id="E4N6X0"/>
<reference evidence="2 3" key="1">
    <citation type="journal article" date="2010" name="DNA Res.">
        <title>Genome sequence of Kitasatospora setae NBRC 14216T: an evolutionary snapshot of the family Streptomycetaceae.</title>
        <authorList>
            <person name="Ichikawa N."/>
            <person name="Oguchi A."/>
            <person name="Ikeda H."/>
            <person name="Ishikawa J."/>
            <person name="Kitani S."/>
            <person name="Watanabe Y."/>
            <person name="Nakamura S."/>
            <person name="Katano Y."/>
            <person name="Kishi E."/>
            <person name="Sasagawa M."/>
            <person name="Ankai A."/>
            <person name="Fukui S."/>
            <person name="Hashimoto Y."/>
            <person name="Kamata S."/>
            <person name="Otoguro M."/>
            <person name="Tanikawa S."/>
            <person name="Nihira T."/>
            <person name="Horinouchi S."/>
            <person name="Ohnishi Y."/>
            <person name="Hayakawa M."/>
            <person name="Kuzuyama T."/>
            <person name="Arisawa A."/>
            <person name="Nomoto F."/>
            <person name="Miura H."/>
            <person name="Takahashi Y."/>
            <person name="Fujita N."/>
        </authorList>
    </citation>
    <scope>NUCLEOTIDE SEQUENCE [LARGE SCALE GENOMIC DNA]</scope>
    <source>
        <strain evidence="3">ATCC 33774 / DSM 43861 / JCM 3304 / KCC A-0304 / NBRC 14216 / KM-6054</strain>
    </source>
</reference>
<dbReference type="PANTHER" id="PTHR11373:SF4">
    <property type="entry name" value="DEOXYNUCLEOSIDE TRIPHOSPHATE TRIPHOSPHOHYDROLASE SAMHD1"/>
    <property type="match status" value="1"/>
</dbReference>
<name>E4N6X0_KITSK</name>
<sequence>MAGGGGRFVDPLWRVEVRLAPVEVELLRCEPVRRLQYVAHAGASALTTLQSYSRLEHSLGVLALAAHFRPEDELLRVAALLHDIGHLPLSHTFEGVGGLDHHALGAGLLSAEPVRPVLERHGIRPEAVAALLDGEPRTPLTGHPGLLSLDHLDSYVRSGRAGGQLDVDPAELLGRLRLAGAAVSTDRETAAVLVALVGAEARLHTSWDNVGPVSVTRRLARRLLDSGGPSARRLVRLTDAEFWAALDACPATRDESRRLRYQPHQLLVATGTADGEGWGFSLRKIYRSAPLVAGRTVEQAAPELAEELERLALLPLEFRVRWAS</sequence>
<evidence type="ECO:0000259" key="1">
    <source>
        <dbReference type="PROSITE" id="PS51831"/>
    </source>
</evidence>
<dbReference type="Gene3D" id="1.10.3210.10">
    <property type="entry name" value="Hypothetical protein af1432"/>
    <property type="match status" value="1"/>
</dbReference>
<dbReference type="KEGG" id="ksk:KSE_11170"/>
<dbReference type="CDD" id="cd00077">
    <property type="entry name" value="HDc"/>
    <property type="match status" value="1"/>
</dbReference>
<accession>E4N6X0</accession>
<keyword evidence="3" id="KW-1185">Reference proteome</keyword>
<dbReference type="eggNOG" id="COG1078">
    <property type="taxonomic scope" value="Bacteria"/>
</dbReference>
<organism evidence="2 3">
    <name type="scientific">Kitasatospora setae (strain ATCC 33774 / DSM 43861 / JCM 3304 / KCC A-0304 / NBRC 14216 / KM-6054)</name>
    <name type="common">Streptomyces setae</name>
    <dbReference type="NCBI Taxonomy" id="452652"/>
    <lineage>
        <taxon>Bacteria</taxon>
        <taxon>Bacillati</taxon>
        <taxon>Actinomycetota</taxon>
        <taxon>Actinomycetes</taxon>
        <taxon>Kitasatosporales</taxon>
        <taxon>Streptomycetaceae</taxon>
        <taxon>Kitasatospora</taxon>
    </lineage>
</organism>
<dbReference type="HOGENOM" id="CLU_838981_0_0_11"/>
<feature type="domain" description="HD" evidence="1">
    <location>
        <begin position="54"/>
        <end position="155"/>
    </location>
</feature>